<evidence type="ECO:0000313" key="1">
    <source>
        <dbReference type="EMBL" id="KAK7694345.1"/>
    </source>
</evidence>
<comment type="caution">
    <text evidence="1">The sequence shown here is derived from an EMBL/GenBank/DDBJ whole genome shotgun (WGS) entry which is preliminary data.</text>
</comment>
<organism evidence="1 2">
    <name type="scientific">Cerrena zonata</name>
    <dbReference type="NCBI Taxonomy" id="2478898"/>
    <lineage>
        <taxon>Eukaryota</taxon>
        <taxon>Fungi</taxon>
        <taxon>Dikarya</taxon>
        <taxon>Basidiomycota</taxon>
        <taxon>Agaricomycotina</taxon>
        <taxon>Agaricomycetes</taxon>
        <taxon>Polyporales</taxon>
        <taxon>Cerrenaceae</taxon>
        <taxon>Cerrena</taxon>
    </lineage>
</organism>
<dbReference type="Proteomes" id="UP001385951">
    <property type="component" value="Unassembled WGS sequence"/>
</dbReference>
<keyword evidence="2" id="KW-1185">Reference proteome</keyword>
<name>A0AAW0GX91_9APHY</name>
<sequence length="98" mass="10500">MFELIGLENETDINSAVAFLREAVILPGVTLATNINNNDVAVSYGVVTTGTVDTGTLASDAVKIAQGEKGFVSNFAYEVSKHRNYERELDGLTAKVAY</sequence>
<protein>
    <submittedName>
        <fullName evidence="1">Uncharacterized protein</fullName>
    </submittedName>
</protein>
<dbReference type="AlphaFoldDB" id="A0AAW0GX91"/>
<dbReference type="EMBL" id="JASBNA010000002">
    <property type="protein sequence ID" value="KAK7694345.1"/>
    <property type="molecule type" value="Genomic_DNA"/>
</dbReference>
<dbReference type="Gene3D" id="3.40.50.880">
    <property type="match status" value="1"/>
</dbReference>
<gene>
    <name evidence="1" type="ORF">QCA50_001529</name>
</gene>
<accession>A0AAW0GX91</accession>
<dbReference type="InterPro" id="IPR029062">
    <property type="entry name" value="Class_I_gatase-like"/>
</dbReference>
<evidence type="ECO:0000313" key="2">
    <source>
        <dbReference type="Proteomes" id="UP001385951"/>
    </source>
</evidence>
<proteinExistence type="predicted"/>
<reference evidence="1 2" key="1">
    <citation type="submission" date="2022-09" db="EMBL/GenBank/DDBJ databases">
        <authorList>
            <person name="Palmer J.M."/>
        </authorList>
    </citation>
    <scope>NUCLEOTIDE SEQUENCE [LARGE SCALE GENOMIC DNA]</scope>
    <source>
        <strain evidence="1 2">DSM 7382</strain>
    </source>
</reference>